<dbReference type="OrthoDB" id="10656652at2759"/>
<proteinExistence type="predicted"/>
<sequence length="272" mass="31174">MAHLPFPSQRATLAPPRVEKLWMPREHTLEDLHELLLQEEKALRKKMKAASLSGSHRIPPFFTAPFVDPNTERDVAEEDYDSERDEHHLNDGLDDDDGYDDEEEEEEDDNGFPGQPDLREGTEERTPSVAGQELMEDDNDDMELDMVDVYIDPSEYVHDVDEETHHLHQQFQFSSRRGHNGSSSPELRHDQHYTRGPSNHHAVHPESHTAYTDSDYEMIGNGGPTTDQLYTDQDFRDDRSVASAEYWEDPEDEEDGGPYRIGSPGHTPRPSP</sequence>
<dbReference type="EMBL" id="BQFW01000012">
    <property type="protein sequence ID" value="GJJ76643.1"/>
    <property type="molecule type" value="Genomic_DNA"/>
</dbReference>
<feature type="region of interest" description="Disordered" evidence="1">
    <location>
        <begin position="48"/>
        <end position="272"/>
    </location>
</feature>
<feature type="compositionally biased region" description="Acidic residues" evidence="1">
    <location>
        <begin position="92"/>
        <end position="110"/>
    </location>
</feature>
<dbReference type="AlphaFoldDB" id="A0A9P3LZW6"/>
<protein>
    <submittedName>
        <fullName evidence="2">Uncharacterized protein</fullName>
    </submittedName>
</protein>
<keyword evidence="3" id="KW-1185">Reference proteome</keyword>
<accession>A0A9P3LZW6</accession>
<comment type="caution">
    <text evidence="2">The sequence shown here is derived from an EMBL/GenBank/DDBJ whole genome shotgun (WGS) entry which is preliminary data.</text>
</comment>
<feature type="compositionally biased region" description="Basic and acidic residues" evidence="1">
    <location>
        <begin position="155"/>
        <end position="166"/>
    </location>
</feature>
<feature type="compositionally biased region" description="Polar residues" evidence="1">
    <location>
        <begin position="169"/>
        <end position="185"/>
    </location>
</feature>
<feature type="compositionally biased region" description="Acidic residues" evidence="1">
    <location>
        <begin position="246"/>
        <end position="256"/>
    </location>
</feature>
<evidence type="ECO:0000313" key="3">
    <source>
        <dbReference type="Proteomes" id="UP000827284"/>
    </source>
</evidence>
<reference evidence="2" key="2">
    <citation type="journal article" date="2022" name="Microbiol. Resour. Announc.">
        <title>Whole-Genome Sequence of Entomortierella parvispora E1425, a Mucoromycotan Fungus Associated with Burkholderiaceae-Related Endosymbiotic Bacteria.</title>
        <authorList>
            <person name="Herlambang A."/>
            <person name="Guo Y."/>
            <person name="Takashima Y."/>
            <person name="Narisawa K."/>
            <person name="Ohta H."/>
            <person name="Nishizawa T."/>
        </authorList>
    </citation>
    <scope>NUCLEOTIDE SEQUENCE</scope>
    <source>
        <strain evidence="2">E1425</strain>
    </source>
</reference>
<evidence type="ECO:0000256" key="1">
    <source>
        <dbReference type="SAM" id="MobiDB-lite"/>
    </source>
</evidence>
<feature type="compositionally biased region" description="Basic and acidic residues" evidence="1">
    <location>
        <begin position="117"/>
        <end position="126"/>
    </location>
</feature>
<organism evidence="2 3">
    <name type="scientific">Entomortierella parvispora</name>
    <dbReference type="NCBI Taxonomy" id="205924"/>
    <lineage>
        <taxon>Eukaryota</taxon>
        <taxon>Fungi</taxon>
        <taxon>Fungi incertae sedis</taxon>
        <taxon>Mucoromycota</taxon>
        <taxon>Mortierellomycotina</taxon>
        <taxon>Mortierellomycetes</taxon>
        <taxon>Mortierellales</taxon>
        <taxon>Mortierellaceae</taxon>
        <taxon>Entomortierella</taxon>
    </lineage>
</organism>
<reference evidence="2" key="1">
    <citation type="submission" date="2021-11" db="EMBL/GenBank/DDBJ databases">
        <authorList>
            <person name="Herlambang A."/>
            <person name="Guo Y."/>
            <person name="Takashima Y."/>
            <person name="Nishizawa T."/>
        </authorList>
    </citation>
    <scope>NUCLEOTIDE SEQUENCE</scope>
    <source>
        <strain evidence="2">E1425</strain>
    </source>
</reference>
<name>A0A9P3LZW6_9FUNG</name>
<gene>
    <name evidence="2" type="ORF">EMPS_09002</name>
</gene>
<evidence type="ECO:0000313" key="2">
    <source>
        <dbReference type="EMBL" id="GJJ76643.1"/>
    </source>
</evidence>
<feature type="compositionally biased region" description="Acidic residues" evidence="1">
    <location>
        <begin position="134"/>
        <end position="146"/>
    </location>
</feature>
<dbReference type="Proteomes" id="UP000827284">
    <property type="component" value="Unassembled WGS sequence"/>
</dbReference>